<gene>
    <name evidence="2" type="ORF">AS026_38255</name>
</gene>
<accession>A0A109JTJ4</accession>
<dbReference type="OrthoDB" id="5514977at2"/>
<evidence type="ECO:0000256" key="1">
    <source>
        <dbReference type="SAM" id="Phobius"/>
    </source>
</evidence>
<reference evidence="2 3" key="1">
    <citation type="submission" date="2015-11" db="EMBL/GenBank/DDBJ databases">
        <title>Draft Genome Sequence of the Strain BR 10423 (Rhizobium sp.) isolated from nodules of Mimosa pudica.</title>
        <authorList>
            <person name="Barauna A.C."/>
            <person name="Zilli J.E."/>
            <person name="Simoes-Araujo J.L."/>
            <person name="Reis V.M."/>
            <person name="James E.K."/>
            <person name="Reis F.B.Jr."/>
            <person name="Rouws L.F."/>
            <person name="Passos S.R."/>
            <person name="Gois S.R."/>
        </authorList>
    </citation>
    <scope>NUCLEOTIDE SEQUENCE [LARGE SCALE GENOMIC DNA]</scope>
    <source>
        <strain evidence="2 3">BR10423</strain>
    </source>
</reference>
<keyword evidence="1" id="KW-0812">Transmembrane</keyword>
<keyword evidence="3" id="KW-1185">Reference proteome</keyword>
<organism evidence="2 3">
    <name type="scientific">Rhizobium altiplani</name>
    <dbReference type="NCBI Taxonomy" id="1864509"/>
    <lineage>
        <taxon>Bacteria</taxon>
        <taxon>Pseudomonadati</taxon>
        <taxon>Pseudomonadota</taxon>
        <taxon>Alphaproteobacteria</taxon>
        <taxon>Hyphomicrobiales</taxon>
        <taxon>Rhizobiaceae</taxon>
        <taxon>Rhizobium/Agrobacterium group</taxon>
        <taxon>Rhizobium</taxon>
    </lineage>
</organism>
<keyword evidence="1" id="KW-0472">Membrane</keyword>
<dbReference type="EMBL" id="LNCD01000058">
    <property type="protein sequence ID" value="KWV54880.1"/>
    <property type="molecule type" value="Genomic_DNA"/>
</dbReference>
<dbReference type="Proteomes" id="UP000068164">
    <property type="component" value="Unassembled WGS sequence"/>
</dbReference>
<proteinExistence type="predicted"/>
<evidence type="ECO:0000313" key="2">
    <source>
        <dbReference type="EMBL" id="KWV54880.1"/>
    </source>
</evidence>
<feature type="transmembrane region" description="Helical" evidence="1">
    <location>
        <begin position="12"/>
        <end position="34"/>
    </location>
</feature>
<dbReference type="AlphaFoldDB" id="A0A109JTJ4"/>
<name>A0A109JTJ4_9HYPH</name>
<sequence length="131" mass="14044">MRWHEYSPSKKLWIWSMVGASVVTMALGFTAGGWTTSGRASVMADRAAREATSKLVASVCVQRFASSADAAKNLNDLKKTYSWQRGDFIEKGGWVALVGVENSIPGAANLCADRLIEMKDLPTVSADASAS</sequence>
<evidence type="ECO:0000313" key="3">
    <source>
        <dbReference type="Proteomes" id="UP000068164"/>
    </source>
</evidence>
<protein>
    <submittedName>
        <fullName evidence="2">Uncharacterized protein</fullName>
    </submittedName>
</protein>
<keyword evidence="1" id="KW-1133">Transmembrane helix</keyword>
<comment type="caution">
    <text evidence="2">The sequence shown here is derived from an EMBL/GenBank/DDBJ whole genome shotgun (WGS) entry which is preliminary data.</text>
</comment>